<evidence type="ECO:0000313" key="4">
    <source>
        <dbReference type="EMBL" id="GBH30996.1"/>
    </source>
</evidence>
<sequence length="274" mass="29166">MKLSGQVAIVTGAGRGIGKSIALKLAGDGAMVVVNDLDATEAEATVSQITHAGGVASSFAGNIAHDDFGDEIVQFSVQTFGSLDIIVNNAGYTWDAVVQKTTDEQWYAMIDCHLTAPFRLLRAAYPILKEAHQHDQSEGRRRHRKIVNVSSVAGMFGNPGQASYSSAKAGVMGLTKTLAREWGRINVNVNCVAFGLISTRLTADVRDGETVQIGDANIKIGVKSDLISRMEQDIPFKRMGTTEEAAGAVYVFCIPETNYVTGETLLCSGGLLAP</sequence>
<comment type="similarity">
    <text evidence="1 3">Belongs to the short-chain dehydrogenases/reductases (SDR) family.</text>
</comment>
<dbReference type="PANTHER" id="PTHR42879:SF2">
    <property type="entry name" value="3-OXOACYL-[ACYL-CARRIER-PROTEIN] REDUCTASE FABG"/>
    <property type="match status" value="1"/>
</dbReference>
<dbReference type="RefSeq" id="WP_130752863.1">
    <property type="nucleotide sequence ID" value="NZ_BBQY01000011.1"/>
</dbReference>
<protein>
    <submittedName>
        <fullName evidence="4">3-oxoacyl-[acyl-carrier protein] reductase</fullName>
    </submittedName>
</protein>
<dbReference type="GO" id="GO:0032787">
    <property type="term" value="P:monocarboxylic acid metabolic process"/>
    <property type="evidence" value="ECO:0007669"/>
    <property type="project" value="UniProtKB-ARBA"/>
</dbReference>
<dbReference type="EMBL" id="BBQY01000011">
    <property type="protein sequence ID" value="GBH30996.1"/>
    <property type="molecule type" value="Genomic_DNA"/>
</dbReference>
<dbReference type="PRINTS" id="PR00081">
    <property type="entry name" value="GDHRDH"/>
</dbReference>
<gene>
    <name evidence="4" type="ORF">MBESOW_P2256</name>
</gene>
<dbReference type="PROSITE" id="PS00061">
    <property type="entry name" value="ADH_SHORT"/>
    <property type="match status" value="1"/>
</dbReference>
<dbReference type="InterPro" id="IPR050259">
    <property type="entry name" value="SDR"/>
</dbReference>
<dbReference type="PANTHER" id="PTHR42879">
    <property type="entry name" value="3-OXOACYL-(ACYL-CARRIER-PROTEIN) REDUCTASE"/>
    <property type="match status" value="1"/>
</dbReference>
<accession>A0A401J2Y5</accession>
<evidence type="ECO:0000313" key="5">
    <source>
        <dbReference type="Proteomes" id="UP000290975"/>
    </source>
</evidence>
<comment type="caution">
    <text evidence="4">The sequence shown here is derived from an EMBL/GenBank/DDBJ whole genome shotgun (WGS) entry which is preliminary data.</text>
</comment>
<evidence type="ECO:0000256" key="1">
    <source>
        <dbReference type="ARBA" id="ARBA00006484"/>
    </source>
</evidence>
<dbReference type="InterPro" id="IPR002347">
    <property type="entry name" value="SDR_fam"/>
</dbReference>
<comment type="catalytic activity">
    <reaction evidence="2">
        <text>2,5-dichlorocyclohexa-2,5-dien-1,4-diol + NAD(+) = 2,5-dichlorohydroquinone + NADH + H(+)</text>
        <dbReference type="Rhea" id="RHEA:15741"/>
        <dbReference type="ChEBI" id="CHEBI:15378"/>
        <dbReference type="ChEBI" id="CHEBI:27545"/>
        <dbReference type="ChEBI" id="CHEBI:28975"/>
        <dbReference type="ChEBI" id="CHEBI:57540"/>
        <dbReference type="ChEBI" id="CHEBI:57945"/>
    </reaction>
</comment>
<keyword evidence="5" id="KW-1185">Reference proteome</keyword>
<proteinExistence type="inferred from homology"/>
<dbReference type="SUPFAM" id="SSF51735">
    <property type="entry name" value="NAD(P)-binding Rossmann-fold domains"/>
    <property type="match status" value="1"/>
</dbReference>
<name>A0A401J2Y5_SPHXE</name>
<dbReference type="PRINTS" id="PR00080">
    <property type="entry name" value="SDRFAMILY"/>
</dbReference>
<dbReference type="Pfam" id="PF00106">
    <property type="entry name" value="adh_short"/>
    <property type="match status" value="1"/>
</dbReference>
<organism evidence="4 5">
    <name type="scientific">Sphingobium xenophagum</name>
    <dbReference type="NCBI Taxonomy" id="121428"/>
    <lineage>
        <taxon>Bacteria</taxon>
        <taxon>Pseudomonadati</taxon>
        <taxon>Pseudomonadota</taxon>
        <taxon>Alphaproteobacteria</taxon>
        <taxon>Sphingomonadales</taxon>
        <taxon>Sphingomonadaceae</taxon>
        <taxon>Sphingobium</taxon>
    </lineage>
</organism>
<dbReference type="InterPro" id="IPR020904">
    <property type="entry name" value="Sc_DH/Rdtase_CS"/>
</dbReference>
<dbReference type="FunFam" id="3.40.50.720:FF:000084">
    <property type="entry name" value="Short-chain dehydrogenase reductase"/>
    <property type="match status" value="1"/>
</dbReference>
<evidence type="ECO:0000256" key="2">
    <source>
        <dbReference type="ARBA" id="ARBA00051383"/>
    </source>
</evidence>
<dbReference type="AlphaFoldDB" id="A0A401J2Y5"/>
<dbReference type="Gene3D" id="3.40.50.720">
    <property type="entry name" value="NAD(P)-binding Rossmann-like Domain"/>
    <property type="match status" value="1"/>
</dbReference>
<dbReference type="Proteomes" id="UP000290975">
    <property type="component" value="Unassembled WGS sequence"/>
</dbReference>
<dbReference type="InterPro" id="IPR036291">
    <property type="entry name" value="NAD(P)-bd_dom_sf"/>
</dbReference>
<reference evidence="4 5" key="1">
    <citation type="submission" date="2014-12" db="EMBL/GenBank/DDBJ databases">
        <title>Whole genome sequencing of Sphingobium xenophagum OW59.</title>
        <authorList>
            <person name="Ohta Y."/>
            <person name="Nishi S."/>
            <person name="Hatada Y."/>
        </authorList>
    </citation>
    <scope>NUCLEOTIDE SEQUENCE [LARGE SCALE GENOMIC DNA]</scope>
    <source>
        <strain evidence="4 5">OW59</strain>
    </source>
</reference>
<evidence type="ECO:0000256" key="3">
    <source>
        <dbReference type="RuleBase" id="RU000363"/>
    </source>
</evidence>